<accession>A0A920CQ92</accession>
<sequence>MALDIKIITNPGQMEVLQVIGNGLLVEFLPEKGGDIYKICIHDNNILWESPWGIAKLGHRVDYCHTSKERWLQCYPGGWQILFPNAGERQLLSWRDAQFSW</sequence>
<evidence type="ECO:0000313" key="1">
    <source>
        <dbReference type="EMBL" id="GIO47080.1"/>
    </source>
</evidence>
<dbReference type="Gene3D" id="2.70.98.10">
    <property type="match status" value="1"/>
</dbReference>
<protein>
    <submittedName>
        <fullName evidence="1">Uncharacterized protein</fullName>
    </submittedName>
</protein>
<comment type="caution">
    <text evidence="1">The sequence shown here is derived from an EMBL/GenBank/DDBJ whole genome shotgun (WGS) entry which is preliminary data.</text>
</comment>
<dbReference type="GO" id="GO:0030246">
    <property type="term" value="F:carbohydrate binding"/>
    <property type="evidence" value="ECO:0007669"/>
    <property type="project" value="InterPro"/>
</dbReference>
<reference evidence="1 2" key="1">
    <citation type="submission" date="2021-03" db="EMBL/GenBank/DDBJ databases">
        <title>Antimicrobial resistance genes in bacteria isolated from Japanese honey, and their potential for conferring macrolide and lincosamide resistance in the American foulbrood pathogen Paenibacillus larvae.</title>
        <authorList>
            <person name="Okamoto M."/>
            <person name="Kumagai M."/>
            <person name="Kanamori H."/>
            <person name="Takamatsu D."/>
        </authorList>
    </citation>
    <scope>NUCLEOTIDE SEQUENCE [LARGE SCALE GENOMIC DNA]</scope>
    <source>
        <strain evidence="1 2">J34TS1</strain>
    </source>
</reference>
<keyword evidence="2" id="KW-1185">Reference proteome</keyword>
<dbReference type="Proteomes" id="UP000682811">
    <property type="component" value="Unassembled WGS sequence"/>
</dbReference>
<dbReference type="AlphaFoldDB" id="A0A920CQ92"/>
<gene>
    <name evidence="1" type="ORF">J34TS1_18450</name>
</gene>
<dbReference type="InterPro" id="IPR014718">
    <property type="entry name" value="GH-type_carb-bd"/>
</dbReference>
<organism evidence="1 2">
    <name type="scientific">Paenibacillus azoreducens</name>
    <dbReference type="NCBI Taxonomy" id="116718"/>
    <lineage>
        <taxon>Bacteria</taxon>
        <taxon>Bacillati</taxon>
        <taxon>Bacillota</taxon>
        <taxon>Bacilli</taxon>
        <taxon>Bacillales</taxon>
        <taxon>Paenibacillaceae</taxon>
        <taxon>Paenibacillus</taxon>
    </lineage>
</organism>
<proteinExistence type="predicted"/>
<name>A0A920CQ92_9BACL</name>
<dbReference type="EMBL" id="BORT01000006">
    <property type="protein sequence ID" value="GIO47080.1"/>
    <property type="molecule type" value="Genomic_DNA"/>
</dbReference>
<evidence type="ECO:0000313" key="2">
    <source>
        <dbReference type="Proteomes" id="UP000682811"/>
    </source>
</evidence>